<sequence>MNLEKLNLVELEAHETIIVNGGGNGGWWWLAEQVIDNWSEIKDGLSDGWNGHYNPPKK</sequence>
<proteinExistence type="predicted"/>
<evidence type="ECO:0000313" key="2">
    <source>
        <dbReference type="Proteomes" id="UP000199469"/>
    </source>
</evidence>
<organism evidence="1 2">
    <name type="scientific">Chryseobacterium wanjuense</name>
    <dbReference type="NCBI Taxonomy" id="356305"/>
    <lineage>
        <taxon>Bacteria</taxon>
        <taxon>Pseudomonadati</taxon>
        <taxon>Bacteroidota</taxon>
        <taxon>Flavobacteriia</taxon>
        <taxon>Flavobacteriales</taxon>
        <taxon>Weeksellaceae</taxon>
        <taxon>Chryseobacterium group</taxon>
        <taxon>Chryseobacterium</taxon>
    </lineage>
</organism>
<dbReference type="EMBL" id="FOIU01000002">
    <property type="protein sequence ID" value="SEW38175.1"/>
    <property type="molecule type" value="Genomic_DNA"/>
</dbReference>
<gene>
    <name evidence="1" type="ORF">SAMN05421841_2437</name>
</gene>
<accession>A0A1I0RC55</accession>
<reference evidence="2" key="1">
    <citation type="submission" date="2016-10" db="EMBL/GenBank/DDBJ databases">
        <authorList>
            <person name="Varghese N."/>
            <person name="Submissions S."/>
        </authorList>
    </citation>
    <scope>NUCLEOTIDE SEQUENCE [LARGE SCALE GENOMIC DNA]</scope>
    <source>
        <strain evidence="2">DSM 17724</strain>
    </source>
</reference>
<dbReference type="STRING" id="356305.SAMN05421841_2437"/>
<dbReference type="AlphaFoldDB" id="A0A1I0RC55"/>
<protein>
    <submittedName>
        <fullName evidence="1">Uncharacterized protein</fullName>
    </submittedName>
</protein>
<dbReference type="Proteomes" id="UP000199469">
    <property type="component" value="Unassembled WGS sequence"/>
</dbReference>
<evidence type="ECO:0000313" key="1">
    <source>
        <dbReference type="EMBL" id="SEW38175.1"/>
    </source>
</evidence>
<keyword evidence="2" id="KW-1185">Reference proteome</keyword>
<name>A0A1I0RC55_9FLAO</name>
<dbReference type="RefSeq" id="WP_170835704.1">
    <property type="nucleotide sequence ID" value="NZ_FOIU01000002.1"/>
</dbReference>